<sequence length="450" mass="48931">MAPSPANQPGLLWRQLPKLLRARRLVLLAFAVFAYLVLSQRPRAQWRPPSSGAAATRSGDLAAVANDTLGFDKVFAINRPSRSDRRDSLSLAAALTGVRLSYSDGIDGSEVEERVLPADSEGKRIRKGNVGSWRAHMNVLRTIVEEGLETALILEDDIDWDVRLKSQLQTFSLASQAFLQPLDGHSHGRSLSALLRDEGDATTTLPRIPQLPHQPQGSPYGTGWDVLWLGHCGTELPIHEGEEDAKNPHRDADADAPPPPPPAQKKPLGGVVVTIRDDETVPAPRHLRPHPFADRPDRLATAHPPRTRAVHASRATTCSLGYAVSRAGARRLLWRLGVDTLTAGFDLMLRDLCDGRYHGDGEGGVEGGGREAGQWRGRGRPVCVTVQPPLFSHFSSGRGDAGSDIQGVGGGYMQRSGSQYIRLSVKQNLGRLVEGASVEELVDQWPDDRL</sequence>
<dbReference type="EnsemblFungi" id="EJT72861">
    <property type="protein sequence ID" value="EJT72861"/>
    <property type="gene ID" value="GGTG_09713"/>
</dbReference>
<feature type="compositionally biased region" description="Basic and acidic residues" evidence="4">
    <location>
        <begin position="291"/>
        <end position="300"/>
    </location>
</feature>
<reference evidence="5" key="3">
    <citation type="submission" date="2010-09" db="EMBL/GenBank/DDBJ databases">
        <title>Annotation of Gaeumannomyces graminis var. tritici R3-111a-1.</title>
        <authorList>
            <consortium name="The Broad Institute Genome Sequencing Platform"/>
            <person name="Ma L.-J."/>
            <person name="Dead R."/>
            <person name="Young S.K."/>
            <person name="Zeng Q."/>
            <person name="Gargeya S."/>
            <person name="Fitzgerald M."/>
            <person name="Haas B."/>
            <person name="Abouelleil A."/>
            <person name="Alvarado L."/>
            <person name="Arachchi H.M."/>
            <person name="Berlin A."/>
            <person name="Brown A."/>
            <person name="Chapman S.B."/>
            <person name="Chen Z."/>
            <person name="Dunbar C."/>
            <person name="Freedman E."/>
            <person name="Gearin G."/>
            <person name="Gellesch M."/>
            <person name="Goldberg J."/>
            <person name="Griggs A."/>
            <person name="Gujja S."/>
            <person name="Heiman D."/>
            <person name="Howarth C."/>
            <person name="Larson L."/>
            <person name="Lui A."/>
            <person name="MacDonald P.J.P."/>
            <person name="Mehta T."/>
            <person name="Montmayeur A."/>
            <person name="Murphy C."/>
            <person name="Neiman D."/>
            <person name="Pearson M."/>
            <person name="Priest M."/>
            <person name="Roberts A."/>
            <person name="Saif S."/>
            <person name="Shea T."/>
            <person name="Shenoy N."/>
            <person name="Sisk P."/>
            <person name="Stolte C."/>
            <person name="Sykes S."/>
            <person name="Yandava C."/>
            <person name="Wortman J."/>
            <person name="Nusbaum C."/>
            <person name="Birren B."/>
        </authorList>
    </citation>
    <scope>NUCLEOTIDE SEQUENCE</scope>
    <source>
        <strain evidence="5">R3-111a-1</strain>
    </source>
</reference>
<evidence type="ECO:0000313" key="7">
    <source>
        <dbReference type="Proteomes" id="UP000006039"/>
    </source>
</evidence>
<evidence type="ECO:0000313" key="5">
    <source>
        <dbReference type="EMBL" id="EJT72861.1"/>
    </source>
</evidence>
<dbReference type="PANTHER" id="PTHR10730:SF53">
    <property type="entry name" value="GLYCOSYLTRANSFERASE 25 FAMILY MEMBER"/>
    <property type="match status" value="1"/>
</dbReference>
<dbReference type="EMBL" id="GL385399">
    <property type="protein sequence ID" value="EJT72861.1"/>
    <property type="molecule type" value="Genomic_DNA"/>
</dbReference>
<keyword evidence="3" id="KW-0808">Transferase</keyword>
<dbReference type="InterPro" id="IPR050757">
    <property type="entry name" value="Collagen_mod_GT25"/>
</dbReference>
<dbReference type="CDD" id="cd06532">
    <property type="entry name" value="Glyco_transf_25"/>
    <property type="match status" value="1"/>
</dbReference>
<dbReference type="GeneID" id="20350171"/>
<dbReference type="RefSeq" id="XP_009225835.1">
    <property type="nucleotide sequence ID" value="XM_009227571.1"/>
</dbReference>
<dbReference type="VEuPathDB" id="FungiDB:GGTG_09713"/>
<dbReference type="eggNOG" id="ENOG502S152">
    <property type="taxonomic scope" value="Eukaryota"/>
</dbReference>
<gene>
    <name evidence="6" type="primary">20350171</name>
    <name evidence="5" type="ORF">GGTG_09713</name>
</gene>
<reference evidence="6" key="5">
    <citation type="submission" date="2018-04" db="UniProtKB">
        <authorList>
            <consortium name="EnsemblFungi"/>
        </authorList>
    </citation>
    <scope>IDENTIFICATION</scope>
    <source>
        <strain evidence="6">R3-111a-1</strain>
    </source>
</reference>
<reference evidence="5" key="2">
    <citation type="submission" date="2010-07" db="EMBL/GenBank/DDBJ databases">
        <authorList>
            <consortium name="The Broad Institute Genome Sequencing Platform"/>
            <consortium name="Broad Institute Genome Sequencing Center for Infectious Disease"/>
            <person name="Ma L.-J."/>
            <person name="Dead R."/>
            <person name="Young S."/>
            <person name="Zeng Q."/>
            <person name="Koehrsen M."/>
            <person name="Alvarado L."/>
            <person name="Berlin A."/>
            <person name="Chapman S.B."/>
            <person name="Chen Z."/>
            <person name="Freedman E."/>
            <person name="Gellesch M."/>
            <person name="Goldberg J."/>
            <person name="Griggs A."/>
            <person name="Gujja S."/>
            <person name="Heilman E.R."/>
            <person name="Heiman D."/>
            <person name="Hepburn T."/>
            <person name="Howarth C."/>
            <person name="Jen D."/>
            <person name="Larson L."/>
            <person name="Mehta T."/>
            <person name="Neiman D."/>
            <person name="Pearson M."/>
            <person name="Roberts A."/>
            <person name="Saif S."/>
            <person name="Shea T."/>
            <person name="Shenoy N."/>
            <person name="Sisk P."/>
            <person name="Stolte C."/>
            <person name="Sykes S."/>
            <person name="Walk T."/>
            <person name="White J."/>
            <person name="Yandava C."/>
            <person name="Haas B."/>
            <person name="Nusbaum C."/>
            <person name="Birren B."/>
        </authorList>
    </citation>
    <scope>NUCLEOTIDE SEQUENCE</scope>
    <source>
        <strain evidence="5">R3-111a-1</strain>
    </source>
</reference>
<reference evidence="6" key="4">
    <citation type="journal article" date="2015" name="G3 (Bethesda)">
        <title>Genome sequences of three phytopathogenic species of the Magnaporthaceae family of fungi.</title>
        <authorList>
            <person name="Okagaki L.H."/>
            <person name="Nunes C.C."/>
            <person name="Sailsbery J."/>
            <person name="Clay B."/>
            <person name="Brown D."/>
            <person name="John T."/>
            <person name="Oh Y."/>
            <person name="Young N."/>
            <person name="Fitzgerald M."/>
            <person name="Haas B.J."/>
            <person name="Zeng Q."/>
            <person name="Young S."/>
            <person name="Adiconis X."/>
            <person name="Fan L."/>
            <person name="Levin J.Z."/>
            <person name="Mitchell T.K."/>
            <person name="Okubara P.A."/>
            <person name="Farman M.L."/>
            <person name="Kohn L.M."/>
            <person name="Birren B."/>
            <person name="Ma L.-J."/>
            <person name="Dean R.A."/>
        </authorList>
    </citation>
    <scope>NUCLEOTIDE SEQUENCE</scope>
    <source>
        <strain evidence="6">R3-111a-1</strain>
    </source>
</reference>
<evidence type="ECO:0000256" key="4">
    <source>
        <dbReference type="SAM" id="MobiDB-lite"/>
    </source>
</evidence>
<dbReference type="GO" id="GO:0016740">
    <property type="term" value="F:transferase activity"/>
    <property type="evidence" value="ECO:0007669"/>
    <property type="project" value="UniProtKB-KW"/>
</dbReference>
<evidence type="ECO:0000313" key="6">
    <source>
        <dbReference type="EnsemblFungi" id="EJT72861"/>
    </source>
</evidence>
<dbReference type="STRING" id="644352.J3P878"/>
<dbReference type="PANTHER" id="PTHR10730">
    <property type="entry name" value="PROCOLLAGEN-LYSINE,2-OXOGLUTARATE 5-DIOXYGENASE/GLYCOSYLTRANSFERASE 25 FAMILY MEMBER"/>
    <property type="match status" value="1"/>
</dbReference>
<proteinExistence type="inferred from homology"/>
<keyword evidence="2" id="KW-0328">Glycosyltransferase</keyword>
<evidence type="ECO:0008006" key="8">
    <source>
        <dbReference type="Google" id="ProtNLM"/>
    </source>
</evidence>
<feature type="region of interest" description="Disordered" evidence="4">
    <location>
        <begin position="282"/>
        <end position="312"/>
    </location>
</feature>
<evidence type="ECO:0000256" key="1">
    <source>
        <dbReference type="ARBA" id="ARBA00006721"/>
    </source>
</evidence>
<dbReference type="HOGENOM" id="CLU_032992_1_0_1"/>
<organism evidence="5">
    <name type="scientific">Gaeumannomyces tritici (strain R3-111a-1)</name>
    <name type="common">Wheat and barley take-all root rot fungus</name>
    <name type="synonym">Gaeumannomyces graminis var. tritici</name>
    <dbReference type="NCBI Taxonomy" id="644352"/>
    <lineage>
        <taxon>Eukaryota</taxon>
        <taxon>Fungi</taxon>
        <taxon>Dikarya</taxon>
        <taxon>Ascomycota</taxon>
        <taxon>Pezizomycotina</taxon>
        <taxon>Sordariomycetes</taxon>
        <taxon>Sordariomycetidae</taxon>
        <taxon>Magnaporthales</taxon>
        <taxon>Magnaporthaceae</taxon>
        <taxon>Gaeumannomyces</taxon>
    </lineage>
</organism>
<name>J3P878_GAET3</name>
<protein>
    <recommendedName>
        <fullName evidence="8">Glycosyltransferase family 25 protein</fullName>
    </recommendedName>
</protein>
<evidence type="ECO:0000256" key="3">
    <source>
        <dbReference type="ARBA" id="ARBA00022679"/>
    </source>
</evidence>
<reference evidence="7" key="1">
    <citation type="submission" date="2010-07" db="EMBL/GenBank/DDBJ databases">
        <title>The genome sequence of Gaeumannomyces graminis var. tritici strain R3-111a-1.</title>
        <authorList>
            <consortium name="The Broad Institute Genome Sequencing Platform"/>
            <person name="Ma L.-J."/>
            <person name="Dead R."/>
            <person name="Young S."/>
            <person name="Zeng Q."/>
            <person name="Koehrsen M."/>
            <person name="Alvarado L."/>
            <person name="Berlin A."/>
            <person name="Chapman S.B."/>
            <person name="Chen Z."/>
            <person name="Freedman E."/>
            <person name="Gellesch M."/>
            <person name="Goldberg J."/>
            <person name="Griggs A."/>
            <person name="Gujja S."/>
            <person name="Heilman E.R."/>
            <person name="Heiman D."/>
            <person name="Hepburn T."/>
            <person name="Howarth C."/>
            <person name="Jen D."/>
            <person name="Larson L."/>
            <person name="Mehta T."/>
            <person name="Neiman D."/>
            <person name="Pearson M."/>
            <person name="Roberts A."/>
            <person name="Saif S."/>
            <person name="Shea T."/>
            <person name="Shenoy N."/>
            <person name="Sisk P."/>
            <person name="Stolte C."/>
            <person name="Sykes S."/>
            <person name="Walk T."/>
            <person name="White J."/>
            <person name="Yandava C."/>
            <person name="Haas B."/>
            <person name="Nusbaum C."/>
            <person name="Birren B."/>
        </authorList>
    </citation>
    <scope>NUCLEOTIDE SEQUENCE [LARGE SCALE GENOMIC DNA]</scope>
    <source>
        <strain evidence="7">R3-111a-1</strain>
    </source>
</reference>
<feature type="region of interest" description="Disordered" evidence="4">
    <location>
        <begin position="238"/>
        <end position="269"/>
    </location>
</feature>
<comment type="similarity">
    <text evidence="1">Belongs to the glycosyltransferase 25 family.</text>
</comment>
<feature type="compositionally biased region" description="Basic and acidic residues" evidence="4">
    <location>
        <begin position="238"/>
        <end position="253"/>
    </location>
</feature>
<dbReference type="OrthoDB" id="47375at2759"/>
<keyword evidence="7" id="KW-1185">Reference proteome</keyword>
<dbReference type="AlphaFoldDB" id="J3P878"/>
<dbReference type="InterPro" id="IPR002654">
    <property type="entry name" value="Glyco_trans_25"/>
</dbReference>
<accession>J3P878</accession>
<evidence type="ECO:0000256" key="2">
    <source>
        <dbReference type="ARBA" id="ARBA00022676"/>
    </source>
</evidence>
<dbReference type="Proteomes" id="UP000006039">
    <property type="component" value="Unassembled WGS sequence"/>
</dbReference>